<dbReference type="GO" id="GO:0005886">
    <property type="term" value="C:plasma membrane"/>
    <property type="evidence" value="ECO:0007669"/>
    <property type="project" value="UniProtKB-SubCell"/>
</dbReference>
<dbReference type="GO" id="GO:0000270">
    <property type="term" value="P:peptidoglycan metabolic process"/>
    <property type="evidence" value="ECO:0007669"/>
    <property type="project" value="UniProtKB-UniRule"/>
</dbReference>
<evidence type="ECO:0000259" key="7">
    <source>
        <dbReference type="Pfam" id="PF03330"/>
    </source>
</evidence>
<dbReference type="Gene3D" id="2.40.40.10">
    <property type="entry name" value="RlpA-like domain"/>
    <property type="match status" value="1"/>
</dbReference>
<feature type="region of interest" description="Disordered" evidence="6">
    <location>
        <begin position="61"/>
        <end position="103"/>
    </location>
</feature>
<evidence type="ECO:0000256" key="4">
    <source>
        <dbReference type="HAMAP-Rule" id="MF_02071"/>
    </source>
</evidence>
<comment type="caution">
    <text evidence="8">The sequence shown here is derived from an EMBL/GenBank/DDBJ whole genome shotgun (WGS) entry which is preliminary data.</text>
</comment>
<dbReference type="PROSITE" id="PS51257">
    <property type="entry name" value="PROKAR_LIPOPROTEIN"/>
    <property type="match status" value="1"/>
</dbReference>
<dbReference type="PANTHER" id="PTHR34183">
    <property type="entry name" value="ENDOLYTIC PEPTIDOGLYCAN TRANSGLYCOSYLASE RLPA"/>
    <property type="match status" value="1"/>
</dbReference>
<evidence type="ECO:0000313" key="9">
    <source>
        <dbReference type="Proteomes" id="UP000293433"/>
    </source>
</evidence>
<comment type="function">
    <text evidence="4">Lytic transglycosylase with a strong preference for naked glycan strands that lack stem peptides.</text>
</comment>
<keyword evidence="4" id="KW-0564">Palmitate</keyword>
<keyword evidence="9" id="KW-1185">Reference proteome</keyword>
<dbReference type="InterPro" id="IPR009009">
    <property type="entry name" value="RlpA-like_DPBB"/>
</dbReference>
<organism evidence="8 9">
    <name type="scientific">Sphaerotilus mobilis</name>
    <dbReference type="NCBI Taxonomy" id="47994"/>
    <lineage>
        <taxon>Bacteria</taxon>
        <taxon>Pseudomonadati</taxon>
        <taxon>Pseudomonadota</taxon>
        <taxon>Betaproteobacteria</taxon>
        <taxon>Burkholderiales</taxon>
        <taxon>Sphaerotilaceae</taxon>
        <taxon>Sphaerotilus</taxon>
    </lineage>
</organism>
<dbReference type="InterPro" id="IPR036908">
    <property type="entry name" value="RlpA-like_sf"/>
</dbReference>
<keyword evidence="1" id="KW-0732">Signal</keyword>
<gene>
    <name evidence="4" type="primary">rlpA</name>
    <name evidence="8" type="ORF">EV685_3570</name>
</gene>
<evidence type="ECO:0000256" key="5">
    <source>
        <dbReference type="RuleBase" id="RU003495"/>
    </source>
</evidence>
<dbReference type="FunFam" id="2.40.40.10:FF:000003">
    <property type="entry name" value="Endolytic peptidoglycan transglycosylase RlpA"/>
    <property type="match status" value="1"/>
</dbReference>
<evidence type="ECO:0000256" key="1">
    <source>
        <dbReference type="ARBA" id="ARBA00022729"/>
    </source>
</evidence>
<dbReference type="SUPFAM" id="SSF50685">
    <property type="entry name" value="Barwin-like endoglucanases"/>
    <property type="match status" value="1"/>
</dbReference>
<dbReference type="InterPro" id="IPR012997">
    <property type="entry name" value="RplA"/>
</dbReference>
<proteinExistence type="inferred from homology"/>
<comment type="similarity">
    <text evidence="4 5">Belongs to the RlpA family.</text>
</comment>
<evidence type="ECO:0000256" key="2">
    <source>
        <dbReference type="ARBA" id="ARBA00023239"/>
    </source>
</evidence>
<dbReference type="NCBIfam" id="TIGR00413">
    <property type="entry name" value="rlpA"/>
    <property type="match status" value="1"/>
</dbReference>
<comment type="subcellular location">
    <subcellularLocation>
        <location evidence="4">Cell membrane</location>
        <topology evidence="4">Lipid-anchor</topology>
    </subcellularLocation>
</comment>
<dbReference type="EC" id="4.2.2.-" evidence="4"/>
<dbReference type="PANTHER" id="PTHR34183:SF1">
    <property type="entry name" value="ENDOLYTIC PEPTIDOGLYCAN TRANSGLYCOSYLASE RLPA"/>
    <property type="match status" value="1"/>
</dbReference>
<name>A0A4Q7LFI6_9BURK</name>
<keyword evidence="4" id="KW-1003">Cell membrane</keyword>
<dbReference type="HAMAP" id="MF_02071">
    <property type="entry name" value="RlpA"/>
    <property type="match status" value="1"/>
</dbReference>
<dbReference type="AlphaFoldDB" id="A0A4Q7LFI6"/>
<dbReference type="CDD" id="cd22268">
    <property type="entry name" value="DPBB_RlpA-like"/>
    <property type="match status" value="1"/>
</dbReference>
<keyword evidence="3 4" id="KW-0961">Cell wall biogenesis/degradation</keyword>
<keyword evidence="4" id="KW-0472">Membrane</keyword>
<keyword evidence="4 8" id="KW-0449">Lipoprotein</keyword>
<dbReference type="EMBL" id="SGWV01000011">
    <property type="protein sequence ID" value="RZS52377.1"/>
    <property type="molecule type" value="Genomic_DNA"/>
</dbReference>
<keyword evidence="2 4" id="KW-0456">Lyase</keyword>
<accession>A0A4Q7LFI6</accession>
<protein>
    <recommendedName>
        <fullName evidence="4">Endolytic peptidoglycan transglycosylase RlpA</fullName>
        <ecNumber evidence="4">4.2.2.-</ecNumber>
    </recommendedName>
</protein>
<reference evidence="8 9" key="1">
    <citation type="submission" date="2019-02" db="EMBL/GenBank/DDBJ databases">
        <title>Genomic Encyclopedia of Type Strains, Phase IV (KMG-IV): sequencing the most valuable type-strain genomes for metagenomic binning, comparative biology and taxonomic classification.</title>
        <authorList>
            <person name="Goeker M."/>
        </authorList>
    </citation>
    <scope>NUCLEOTIDE SEQUENCE [LARGE SCALE GENOMIC DNA]</scope>
    <source>
        <strain evidence="8 9">DSM 10617</strain>
    </source>
</reference>
<evidence type="ECO:0000256" key="6">
    <source>
        <dbReference type="SAM" id="MobiDB-lite"/>
    </source>
</evidence>
<dbReference type="GO" id="GO:0071555">
    <property type="term" value="P:cell wall organization"/>
    <property type="evidence" value="ECO:0007669"/>
    <property type="project" value="UniProtKB-KW"/>
</dbReference>
<dbReference type="Pfam" id="PF03330">
    <property type="entry name" value="DPBB_1"/>
    <property type="match status" value="1"/>
</dbReference>
<dbReference type="InterPro" id="IPR034718">
    <property type="entry name" value="RlpA"/>
</dbReference>
<dbReference type="Proteomes" id="UP000293433">
    <property type="component" value="Unassembled WGS sequence"/>
</dbReference>
<sequence>MWTCPRPSERGLRLAALLIATAGLAACSGVLPPQLTRPAEPAMPERQMATDAQAVRPALPAPVDANGAAPRGPRVPRIPRIPHIPRSSASTPLWDGPDGPHPNPPPWLGQVPDAVPRIEFIRDGAPNKPYVARGESHVPLKADAPLRQVGLASWYGRKFHGRRTAGGEVYDMHAMTAAHPTLPIPSYARVHNPANGRTVVVRINDRGPFRYGRIIDLSYTAAHRLGFAKGKGTARVIVERITPDAIRTGSWRDRGNEPS</sequence>
<feature type="domain" description="RlpA-like protein double-psi beta-barrel" evidence="7">
    <location>
        <begin position="148"/>
        <end position="236"/>
    </location>
</feature>
<evidence type="ECO:0000256" key="3">
    <source>
        <dbReference type="ARBA" id="ARBA00023316"/>
    </source>
</evidence>
<dbReference type="GO" id="GO:0008932">
    <property type="term" value="F:lytic endotransglycosylase activity"/>
    <property type="evidence" value="ECO:0007669"/>
    <property type="project" value="UniProtKB-UniRule"/>
</dbReference>
<evidence type="ECO:0000313" key="8">
    <source>
        <dbReference type="EMBL" id="RZS52377.1"/>
    </source>
</evidence>